<dbReference type="AlphaFoldDB" id="A0A0G4IGX5"/>
<evidence type="ECO:0000256" key="1">
    <source>
        <dbReference type="SAM" id="MobiDB-lite"/>
    </source>
</evidence>
<dbReference type="Proteomes" id="UP000039324">
    <property type="component" value="Unassembled WGS sequence"/>
</dbReference>
<feature type="compositionally biased region" description="Polar residues" evidence="1">
    <location>
        <begin position="63"/>
        <end position="74"/>
    </location>
</feature>
<protein>
    <submittedName>
        <fullName evidence="2">Uncharacterized protein</fullName>
    </submittedName>
</protein>
<reference evidence="2 3" key="1">
    <citation type="submission" date="2015-02" db="EMBL/GenBank/DDBJ databases">
        <authorList>
            <person name="Chooi Y.-H."/>
        </authorList>
    </citation>
    <scope>NUCLEOTIDE SEQUENCE [LARGE SCALE GENOMIC DNA]</scope>
    <source>
        <strain evidence="2">E3</strain>
    </source>
</reference>
<gene>
    <name evidence="2" type="ORF">PBRA_000219</name>
</gene>
<proteinExistence type="predicted"/>
<feature type="region of interest" description="Disordered" evidence="1">
    <location>
        <begin position="42"/>
        <end position="136"/>
    </location>
</feature>
<name>A0A0G4IGX5_PLABS</name>
<evidence type="ECO:0000313" key="2">
    <source>
        <dbReference type="EMBL" id="CEO94434.1"/>
    </source>
</evidence>
<organism evidence="2 3">
    <name type="scientific">Plasmodiophora brassicae</name>
    <name type="common">Clubroot disease agent</name>
    <dbReference type="NCBI Taxonomy" id="37360"/>
    <lineage>
        <taxon>Eukaryota</taxon>
        <taxon>Sar</taxon>
        <taxon>Rhizaria</taxon>
        <taxon>Endomyxa</taxon>
        <taxon>Phytomyxea</taxon>
        <taxon>Plasmodiophorida</taxon>
        <taxon>Plasmodiophoridae</taxon>
        <taxon>Plasmodiophora</taxon>
    </lineage>
</organism>
<dbReference type="EMBL" id="CDSF01000001">
    <property type="protein sequence ID" value="CEO94434.1"/>
    <property type="molecule type" value="Genomic_DNA"/>
</dbReference>
<evidence type="ECO:0000313" key="3">
    <source>
        <dbReference type="Proteomes" id="UP000039324"/>
    </source>
</evidence>
<feature type="compositionally biased region" description="Polar residues" evidence="1">
    <location>
        <begin position="103"/>
        <end position="113"/>
    </location>
</feature>
<sequence length="136" mass="14556">MGAALRLPLLFPSDDLNQYRYAEQKARASDDRAPTLVSLARHSTLPPLLPGPQRLLASPMGRSPTSPLRSTTGAITARPTPPASPIADLVGDGTVHDAMRSGFSKQPRMQISPSGRERLRNSAAIASNDPAREFTT</sequence>
<accession>A0A0G4IGX5</accession>
<keyword evidence="3" id="KW-1185">Reference proteome</keyword>